<dbReference type="AlphaFoldDB" id="A0A060QDK5"/>
<accession>A0A060QDK5</accession>
<proteinExistence type="inferred from homology"/>
<dbReference type="NCBIfam" id="TIGR02289">
    <property type="entry name" value="M3_not_pepF"/>
    <property type="match status" value="1"/>
</dbReference>
<dbReference type="RefSeq" id="WP_023978618.1">
    <property type="nucleotide sequence ID" value="NZ_CBLX010000009.1"/>
</dbReference>
<dbReference type="GO" id="GO:0006508">
    <property type="term" value="P:proteolysis"/>
    <property type="evidence" value="ECO:0007669"/>
    <property type="project" value="UniProtKB-KW"/>
</dbReference>
<protein>
    <recommendedName>
        <fullName evidence="7">Peptidase M3A/M3B catalytic domain-containing protein</fullName>
    </recommendedName>
</protein>
<dbReference type="InterPro" id="IPR045090">
    <property type="entry name" value="Pept_M3A_M3B"/>
</dbReference>
<keyword evidence="4 6" id="KW-0862">Zinc</keyword>
<dbReference type="CDD" id="cd09606">
    <property type="entry name" value="M3B_PepF"/>
    <property type="match status" value="1"/>
</dbReference>
<dbReference type="SUPFAM" id="SSF55486">
    <property type="entry name" value="Metalloproteases ('zincins'), catalytic domain"/>
    <property type="match status" value="1"/>
</dbReference>
<dbReference type="GO" id="GO:0004222">
    <property type="term" value="F:metalloendopeptidase activity"/>
    <property type="evidence" value="ECO:0007669"/>
    <property type="project" value="InterPro"/>
</dbReference>
<evidence type="ECO:0000256" key="1">
    <source>
        <dbReference type="ARBA" id="ARBA00022670"/>
    </source>
</evidence>
<evidence type="ECO:0000313" key="9">
    <source>
        <dbReference type="Proteomes" id="UP000027583"/>
    </source>
</evidence>
<dbReference type="EMBL" id="CBLX010000009">
    <property type="protein sequence ID" value="CDG39174.1"/>
    <property type="molecule type" value="Genomic_DNA"/>
</dbReference>
<evidence type="ECO:0000313" key="8">
    <source>
        <dbReference type="EMBL" id="CDG39174.1"/>
    </source>
</evidence>
<feature type="domain" description="Peptidase M3A/M3B catalytic" evidence="7">
    <location>
        <begin position="309"/>
        <end position="549"/>
    </location>
</feature>
<dbReference type="Proteomes" id="UP000027583">
    <property type="component" value="Unassembled WGS sequence"/>
</dbReference>
<comment type="similarity">
    <text evidence="6">Belongs to the peptidase M3 family.</text>
</comment>
<sequence length="560" mass="64006">MITPFPEFNTLDFPTPSRESLDKAYAVIGETLESGDIAAAIELFDTQRRAYESWSALVELRFAQDTRNADYVAARDYADTLTPYATGLETDIKKRLLASQEETAKHLSAHVLSLWEADITTFDERIENMLAEEARLCAEYTALLATAEIPFRGETHNLSGIEPFQQESDRATRHEAEAARWGFYEANGETLDRIFDDLVRVRVAMAQTLGFNSYVELGYRRMRRTDYTAADVARFRERIATHVTPLVQALLQRRQLEMGWDSLRAWDEALVDPRGNPAPAGDYDLMITRAREMFSRLDESGEMAAFFAEMVERHYVDLKNRGGKAGGGFCTSFSTQGTPFIFANFNGTHGDIGVFTHEMGHAYQNWKSRTQPVIDMLWPTMEAAEIHSMGLEFLTWPEIDLLVEDGAGERYRRLHLIESLCFLPYGACVDHFQHEIYAHPEMTPQERHATWRRLEQQYMPWRDWGDLAYPAKGGRWQAQRHIYNSPFYYIDYTLALCVALQIWLIAQVDAPRALDLYRGLCEVGGSEAFCTIVRQAGLTVPFEDDALAEIVHEAEQMLMM</sequence>
<reference evidence="8 9" key="2">
    <citation type="journal article" date="2014" name="PLoS ONE">
        <title>Evolution of mitochondria reconstructed from the energy metabolism of living bacteria.</title>
        <authorList>
            <person name="Degli Esposti M."/>
            <person name="Chouaia B."/>
            <person name="Comandatore F."/>
            <person name="Crotti E."/>
            <person name="Sassera D."/>
            <person name="Lievens P.M."/>
            <person name="Daffonchio D."/>
            <person name="Bandi C."/>
        </authorList>
    </citation>
    <scope>NUCLEOTIDE SEQUENCE [LARGE SCALE GENOMIC DNA]</scope>
    <source>
        <strain evidence="8 9">SF2.1</strain>
    </source>
</reference>
<dbReference type="GO" id="GO:0006518">
    <property type="term" value="P:peptide metabolic process"/>
    <property type="evidence" value="ECO:0007669"/>
    <property type="project" value="TreeGrafter"/>
</dbReference>
<dbReference type="PANTHER" id="PTHR11804">
    <property type="entry name" value="PROTEASE M3 THIMET OLIGOPEPTIDASE-RELATED"/>
    <property type="match status" value="1"/>
</dbReference>
<evidence type="ECO:0000259" key="7">
    <source>
        <dbReference type="Pfam" id="PF01432"/>
    </source>
</evidence>
<organism evidence="8 9">
    <name type="scientific">Asaia bogorensis</name>
    <dbReference type="NCBI Taxonomy" id="91915"/>
    <lineage>
        <taxon>Bacteria</taxon>
        <taxon>Pseudomonadati</taxon>
        <taxon>Pseudomonadota</taxon>
        <taxon>Alphaproteobacteria</taxon>
        <taxon>Acetobacterales</taxon>
        <taxon>Acetobacteraceae</taxon>
        <taxon>Asaia</taxon>
    </lineage>
</organism>
<dbReference type="GO" id="GO:0046872">
    <property type="term" value="F:metal ion binding"/>
    <property type="evidence" value="ECO:0007669"/>
    <property type="project" value="UniProtKB-UniRule"/>
</dbReference>
<dbReference type="Gene3D" id="1.10.1370.30">
    <property type="match status" value="1"/>
</dbReference>
<evidence type="ECO:0000256" key="2">
    <source>
        <dbReference type="ARBA" id="ARBA00022723"/>
    </source>
</evidence>
<keyword evidence="3 6" id="KW-0378">Hydrolase</keyword>
<keyword evidence="1 6" id="KW-0645">Protease</keyword>
<dbReference type="eggNOG" id="COG1164">
    <property type="taxonomic scope" value="Bacteria"/>
</dbReference>
<name>A0A060QDK5_9PROT</name>
<dbReference type="InterPro" id="IPR011976">
    <property type="entry name" value="Pept_M3B_oligopep-rel"/>
</dbReference>
<comment type="caution">
    <text evidence="8">The sequence shown here is derived from an EMBL/GenBank/DDBJ whole genome shotgun (WGS) entry which is preliminary data.</text>
</comment>
<feature type="domain" description="Peptidase M3A/M3B catalytic" evidence="7">
    <location>
        <begin position="165"/>
        <end position="269"/>
    </location>
</feature>
<evidence type="ECO:0000256" key="4">
    <source>
        <dbReference type="ARBA" id="ARBA00022833"/>
    </source>
</evidence>
<gene>
    <name evidence="8" type="ORF">ASAP_1129</name>
</gene>
<dbReference type="PANTHER" id="PTHR11804:SF28">
    <property type="entry name" value="OLIGOENDOPEPTIDASE F"/>
    <property type="match status" value="1"/>
</dbReference>
<keyword evidence="2 6" id="KW-0479">Metal-binding</keyword>
<reference evidence="8 9" key="1">
    <citation type="journal article" date="2014" name="Genome Biol. Evol.">
        <title>Acetic acid bacteria genomes reveal functional traits for adaptation to life in insect guts.</title>
        <authorList>
            <person name="Chouaia B."/>
            <person name="Gaiarsa S."/>
            <person name="Crotti E."/>
            <person name="Comandatore F."/>
            <person name="Degli Esposti M."/>
            <person name="Ricci I."/>
            <person name="Alma A."/>
            <person name="Favia G."/>
            <person name="Bandi C."/>
            <person name="Daffonchio D."/>
        </authorList>
    </citation>
    <scope>NUCLEOTIDE SEQUENCE [LARGE SCALE GENOMIC DNA]</scope>
    <source>
        <strain evidence="8 9">SF2.1</strain>
    </source>
</reference>
<evidence type="ECO:0000256" key="6">
    <source>
        <dbReference type="RuleBase" id="RU003435"/>
    </source>
</evidence>
<dbReference type="InterPro" id="IPR001567">
    <property type="entry name" value="Pept_M3A_M3B_dom"/>
</dbReference>
<evidence type="ECO:0000256" key="3">
    <source>
        <dbReference type="ARBA" id="ARBA00022801"/>
    </source>
</evidence>
<dbReference type="Pfam" id="PF01432">
    <property type="entry name" value="Peptidase_M3"/>
    <property type="match status" value="2"/>
</dbReference>
<keyword evidence="5 6" id="KW-0482">Metalloprotease</keyword>
<evidence type="ECO:0000256" key="5">
    <source>
        <dbReference type="ARBA" id="ARBA00023049"/>
    </source>
</evidence>
<comment type="cofactor">
    <cofactor evidence="6">
        <name>Zn(2+)</name>
        <dbReference type="ChEBI" id="CHEBI:29105"/>
    </cofactor>
    <text evidence="6">Binds 1 zinc ion.</text>
</comment>